<dbReference type="Proteomes" id="UP000253941">
    <property type="component" value="Unassembled WGS sequence"/>
</dbReference>
<feature type="transmembrane region" description="Helical" evidence="1">
    <location>
        <begin position="92"/>
        <end position="110"/>
    </location>
</feature>
<comment type="caution">
    <text evidence="3">The sequence shown here is derived from an EMBL/GenBank/DDBJ whole genome shotgun (WGS) entry which is preliminary data.</text>
</comment>
<gene>
    <name evidence="3" type="ORF">DRB17_09550</name>
</gene>
<name>A0A369TCE0_9PROT</name>
<evidence type="ECO:0000313" key="3">
    <source>
        <dbReference type="EMBL" id="RDD62075.1"/>
    </source>
</evidence>
<proteinExistence type="predicted"/>
<sequence length="198" mass="18950">MSRGKIAPAIAATAALLAAGPAAAHTAAGTVSGLTTGFVHPIAGLDHILAMIAVGVLAVQLGGRALWSVPLAFVAMMIVGGMLGMASAAVPFVEYGVAGSVVLLGAVIAFGRRLSIGLATGLAGFLAIFHGHAHGTEMAAGASAVEYAVGFLAATILLHAGGIALGAAARRLTADVAGLAVRAGGGAIATAGIALAVS</sequence>
<feature type="transmembrane region" description="Helical" evidence="1">
    <location>
        <begin position="42"/>
        <end position="59"/>
    </location>
</feature>
<reference evidence="3 4" key="1">
    <citation type="submission" date="2018-07" db="EMBL/GenBank/DDBJ databases">
        <title>Venubactetium sediminum gen. nov., sp. nov., isolated from a marine solar saltern.</title>
        <authorList>
            <person name="Wang S."/>
        </authorList>
    </citation>
    <scope>NUCLEOTIDE SEQUENCE [LARGE SCALE GENOMIC DNA]</scope>
    <source>
        <strain evidence="3 4">WD2A32</strain>
    </source>
</reference>
<dbReference type="InterPro" id="IPR007038">
    <property type="entry name" value="HupE_UreJ"/>
</dbReference>
<keyword evidence="4" id="KW-1185">Reference proteome</keyword>
<feature type="transmembrane region" description="Helical" evidence="1">
    <location>
        <begin position="179"/>
        <end position="197"/>
    </location>
</feature>
<keyword evidence="1" id="KW-1133">Transmembrane helix</keyword>
<protein>
    <submittedName>
        <fullName evidence="3">Urease accessory protein</fullName>
    </submittedName>
</protein>
<feature type="signal peptide" evidence="2">
    <location>
        <begin position="1"/>
        <end position="24"/>
    </location>
</feature>
<evidence type="ECO:0000256" key="2">
    <source>
        <dbReference type="SAM" id="SignalP"/>
    </source>
</evidence>
<dbReference type="RefSeq" id="WP_114581973.1">
    <property type="nucleotide sequence ID" value="NZ_QPMH01000007.1"/>
</dbReference>
<keyword evidence="1" id="KW-0812">Transmembrane</keyword>
<accession>A0A369TCE0</accession>
<dbReference type="PIRSF" id="PIRSF016919">
    <property type="entry name" value="HupE_UreJ"/>
    <property type="match status" value="1"/>
</dbReference>
<dbReference type="Pfam" id="PF04955">
    <property type="entry name" value="HupE_UreJ"/>
    <property type="match status" value="1"/>
</dbReference>
<feature type="transmembrane region" description="Helical" evidence="1">
    <location>
        <begin position="66"/>
        <end position="86"/>
    </location>
</feature>
<feature type="transmembrane region" description="Helical" evidence="1">
    <location>
        <begin position="147"/>
        <end position="167"/>
    </location>
</feature>
<evidence type="ECO:0000313" key="4">
    <source>
        <dbReference type="Proteomes" id="UP000253941"/>
    </source>
</evidence>
<dbReference type="AlphaFoldDB" id="A0A369TCE0"/>
<feature type="transmembrane region" description="Helical" evidence="1">
    <location>
        <begin position="117"/>
        <end position="135"/>
    </location>
</feature>
<dbReference type="EMBL" id="QPMH01000007">
    <property type="protein sequence ID" value="RDD62075.1"/>
    <property type="molecule type" value="Genomic_DNA"/>
</dbReference>
<organism evidence="3 4">
    <name type="scientific">Ferruginivarius sediminum</name>
    <dbReference type="NCBI Taxonomy" id="2661937"/>
    <lineage>
        <taxon>Bacteria</taxon>
        <taxon>Pseudomonadati</taxon>
        <taxon>Pseudomonadota</taxon>
        <taxon>Alphaproteobacteria</taxon>
        <taxon>Rhodospirillales</taxon>
        <taxon>Rhodospirillaceae</taxon>
        <taxon>Ferruginivarius</taxon>
    </lineage>
</organism>
<evidence type="ECO:0000256" key="1">
    <source>
        <dbReference type="SAM" id="Phobius"/>
    </source>
</evidence>
<feature type="chain" id="PRO_5016942844" evidence="2">
    <location>
        <begin position="25"/>
        <end position="198"/>
    </location>
</feature>
<keyword evidence="2" id="KW-0732">Signal</keyword>
<keyword evidence="1" id="KW-0472">Membrane</keyword>